<dbReference type="InterPro" id="IPR036196">
    <property type="entry name" value="Ptyr_pPase_sf"/>
</dbReference>
<evidence type="ECO:0000256" key="1">
    <source>
        <dbReference type="ARBA" id="ARBA00022849"/>
    </source>
</evidence>
<dbReference type="Proteomes" id="UP000298003">
    <property type="component" value="Unassembled WGS sequence"/>
</dbReference>
<name>A0A4Y8QYG8_9MICO</name>
<dbReference type="Pfam" id="PF21234">
    <property type="entry name" value="Phosphatase-like_N"/>
    <property type="match status" value="1"/>
</dbReference>
<dbReference type="AlphaFoldDB" id="A0A4Y8QYG8"/>
<accession>A0A4Y8QYG8</accession>
<gene>
    <name evidence="3" type="ORF">E1O70_18500</name>
</gene>
<dbReference type="PANTHER" id="PTHR43428:SF1">
    <property type="entry name" value="ARSENATE REDUCTASE"/>
    <property type="match status" value="1"/>
</dbReference>
<dbReference type="SUPFAM" id="SSF52788">
    <property type="entry name" value="Phosphotyrosine protein phosphatases I"/>
    <property type="match status" value="1"/>
</dbReference>
<dbReference type="InterPro" id="IPR023485">
    <property type="entry name" value="Ptyr_pPase"/>
</dbReference>
<evidence type="ECO:0000259" key="2">
    <source>
        <dbReference type="SMART" id="SM00226"/>
    </source>
</evidence>
<comment type="caution">
    <text evidence="3">The sequence shown here is derived from an EMBL/GenBank/DDBJ whole genome shotgun (WGS) entry which is preliminary data.</text>
</comment>
<evidence type="ECO:0000313" key="3">
    <source>
        <dbReference type="EMBL" id="TFF04479.1"/>
    </source>
</evidence>
<dbReference type="Gene3D" id="1.10.8.1060">
    <property type="entry name" value="Corynebacterium glutamicum thioredoxin-dependent arsenate reductase, N-terminal domain"/>
    <property type="match status" value="1"/>
</dbReference>
<sequence length="248" mass="26776">MTDVGILVRIGHGRQARYRPTPDALARFGGAAIGVPHRAGAAHVPSGDHDRLLRRIAADLSATYADVLAPETVTRFVTDSYDLLAARATVRRYLPALTARFAADRLAALTLERQGVVPHRDVLFVCVRNAGRSQIAAAVLRSVAGDRVRVRTAGSVPAGQIDPVVRAELAQRGLDALTEFPRPLTDEVVRASGVVVTMGCGDACPVFPGRRYVDWTVDDPSGRPRQDVARIVDDITARVHDLVRQIDP</sequence>
<evidence type="ECO:0000313" key="4">
    <source>
        <dbReference type="Proteomes" id="UP000298003"/>
    </source>
</evidence>
<keyword evidence="1" id="KW-0059">Arsenical resistance</keyword>
<reference evidence="3 4" key="1">
    <citation type="submission" date="2019-03" db="EMBL/GenBank/DDBJ databases">
        <title>Cellulosimicrobium funkei JCM14302 Assembly.</title>
        <authorList>
            <person name="Dou T."/>
        </authorList>
    </citation>
    <scope>NUCLEOTIDE SEQUENCE [LARGE SCALE GENOMIC DNA]</scope>
    <source>
        <strain evidence="3 4">JCM 14302</strain>
    </source>
</reference>
<dbReference type="EMBL" id="SOZH01000012">
    <property type="protein sequence ID" value="TFF04479.1"/>
    <property type="molecule type" value="Genomic_DNA"/>
</dbReference>
<dbReference type="PANTHER" id="PTHR43428">
    <property type="entry name" value="ARSENATE REDUCTASE"/>
    <property type="match status" value="1"/>
</dbReference>
<dbReference type="Pfam" id="PF01451">
    <property type="entry name" value="LMWPc"/>
    <property type="match status" value="1"/>
</dbReference>
<dbReference type="Gene3D" id="3.40.50.2300">
    <property type="match status" value="1"/>
</dbReference>
<proteinExistence type="predicted"/>
<organism evidence="3 4">
    <name type="scientific">Cellulosimicrobium funkei</name>
    <dbReference type="NCBI Taxonomy" id="264251"/>
    <lineage>
        <taxon>Bacteria</taxon>
        <taxon>Bacillati</taxon>
        <taxon>Actinomycetota</taxon>
        <taxon>Actinomycetes</taxon>
        <taxon>Micrococcales</taxon>
        <taxon>Promicromonosporaceae</taxon>
        <taxon>Cellulosimicrobium</taxon>
    </lineage>
</organism>
<dbReference type="NCBIfam" id="NF046112">
    <property type="entry name" value="MSMEG_6209_Nter"/>
    <property type="match status" value="1"/>
</dbReference>
<dbReference type="GO" id="GO:0046685">
    <property type="term" value="P:response to arsenic-containing substance"/>
    <property type="evidence" value="ECO:0007669"/>
    <property type="project" value="UniProtKB-KW"/>
</dbReference>
<dbReference type="SMART" id="SM00226">
    <property type="entry name" value="LMWPc"/>
    <property type="match status" value="1"/>
</dbReference>
<keyword evidence="4" id="KW-1185">Reference proteome</keyword>
<protein>
    <submittedName>
        <fullName evidence="3">Arsenate reductase ArsC</fullName>
    </submittedName>
</protein>
<feature type="domain" description="Phosphotyrosine protein phosphatase I" evidence="2">
    <location>
        <begin position="120"/>
        <end position="245"/>
    </location>
</feature>
<dbReference type="InterPro" id="IPR048716">
    <property type="entry name" value="Phosphatase-like_N"/>
</dbReference>